<dbReference type="EMBL" id="JACHLZ010000001">
    <property type="protein sequence ID" value="MBB5830273.1"/>
    <property type="molecule type" value="Genomic_DNA"/>
</dbReference>
<sequence length="378" mass="39907">MTTPFTGPVGVGFIGAGVISDQYLTNLTTFPDVEVLILGDLDTERAAAQAAKYGVPASGTAQDVLDHPGVQVVVNLTIPAVHTEISSQAIAAGKHVWTEKPLGLEREASKALLAQADEAGLRIGSAPDTVLGAGVQTAKRAILDGLIGRPLFAQTSMQWQGPEVFHPNPGFLFAKGAGPLLDMGPYYFTTLVSLFGTVDKVAAIGLKATEEREIRVGDKAGTTFPVEVPSTISVLTQFEAGQTGTSLLSFDSPLARQGIVEIHGTEGSLVVPDPNMFEGRIAYVRPFETFGERPPEQEWIEIPQEGPVTGRGLGLLDMVRAINENRPHVATGEVGYHVLDIMLSAEESAASGEFVTVESSVAEIPAVPADFDPLAKTL</sequence>
<dbReference type="AlphaFoldDB" id="A0A841A8L2"/>
<dbReference type="InterPro" id="IPR050463">
    <property type="entry name" value="Gfo/Idh/MocA_oxidrdct_glycsds"/>
</dbReference>
<proteinExistence type="predicted"/>
<protein>
    <submittedName>
        <fullName evidence="5">Putative dehydrogenase</fullName>
    </submittedName>
</protein>
<organism evidence="5 6">
    <name type="scientific">Brachybacterium aquaticum</name>
    <dbReference type="NCBI Taxonomy" id="1432564"/>
    <lineage>
        <taxon>Bacteria</taxon>
        <taxon>Bacillati</taxon>
        <taxon>Actinomycetota</taxon>
        <taxon>Actinomycetes</taxon>
        <taxon>Micrococcales</taxon>
        <taxon>Dermabacteraceae</taxon>
        <taxon>Brachybacterium</taxon>
    </lineage>
</organism>
<dbReference type="PANTHER" id="PTHR43818:SF11">
    <property type="entry name" value="BCDNA.GH03377"/>
    <property type="match status" value="1"/>
</dbReference>
<dbReference type="SUPFAM" id="SSF55347">
    <property type="entry name" value="Glyceraldehyde-3-phosphate dehydrogenase-like, C-terminal domain"/>
    <property type="match status" value="1"/>
</dbReference>
<keyword evidence="6" id="KW-1185">Reference proteome</keyword>
<dbReference type="InterPro" id="IPR000683">
    <property type="entry name" value="Gfo/Idh/MocA-like_OxRdtase_N"/>
</dbReference>
<dbReference type="GO" id="GO:0000166">
    <property type="term" value="F:nucleotide binding"/>
    <property type="evidence" value="ECO:0007669"/>
    <property type="project" value="InterPro"/>
</dbReference>
<dbReference type="InterPro" id="IPR036291">
    <property type="entry name" value="NAD(P)-bd_dom_sf"/>
</dbReference>
<gene>
    <name evidence="5" type="ORF">HNR70_000086</name>
</gene>
<evidence type="ECO:0000256" key="1">
    <source>
        <dbReference type="ARBA" id="ARBA00023002"/>
    </source>
</evidence>
<evidence type="ECO:0000259" key="4">
    <source>
        <dbReference type="Pfam" id="PF22725"/>
    </source>
</evidence>
<evidence type="ECO:0000313" key="5">
    <source>
        <dbReference type="EMBL" id="MBB5830273.1"/>
    </source>
</evidence>
<keyword evidence="2" id="KW-0520">NAD</keyword>
<evidence type="ECO:0000313" key="6">
    <source>
        <dbReference type="Proteomes" id="UP000588158"/>
    </source>
</evidence>
<evidence type="ECO:0000259" key="3">
    <source>
        <dbReference type="Pfam" id="PF01408"/>
    </source>
</evidence>
<dbReference type="GO" id="GO:0016491">
    <property type="term" value="F:oxidoreductase activity"/>
    <property type="evidence" value="ECO:0007669"/>
    <property type="project" value="UniProtKB-KW"/>
</dbReference>
<dbReference type="Pfam" id="PF22725">
    <property type="entry name" value="GFO_IDH_MocA_C3"/>
    <property type="match status" value="1"/>
</dbReference>
<dbReference type="Pfam" id="PF01408">
    <property type="entry name" value="GFO_IDH_MocA"/>
    <property type="match status" value="1"/>
</dbReference>
<feature type="domain" description="Gfo/Idh/MocA-like oxidoreductase N-terminal" evidence="3">
    <location>
        <begin position="10"/>
        <end position="123"/>
    </location>
</feature>
<dbReference type="Gene3D" id="3.40.50.720">
    <property type="entry name" value="NAD(P)-binding Rossmann-like Domain"/>
    <property type="match status" value="1"/>
</dbReference>
<dbReference type="Proteomes" id="UP000588158">
    <property type="component" value="Unassembled WGS sequence"/>
</dbReference>
<keyword evidence="1" id="KW-0560">Oxidoreductase</keyword>
<dbReference type="PANTHER" id="PTHR43818">
    <property type="entry name" value="BCDNA.GH03377"/>
    <property type="match status" value="1"/>
</dbReference>
<name>A0A841A8L2_9MICO</name>
<comment type="caution">
    <text evidence="5">The sequence shown here is derived from an EMBL/GenBank/DDBJ whole genome shotgun (WGS) entry which is preliminary data.</text>
</comment>
<reference evidence="5 6" key="1">
    <citation type="submission" date="2020-08" db="EMBL/GenBank/DDBJ databases">
        <title>Sequencing the genomes of 1000 actinobacteria strains.</title>
        <authorList>
            <person name="Klenk H.-P."/>
        </authorList>
    </citation>
    <scope>NUCLEOTIDE SEQUENCE [LARGE SCALE GENOMIC DNA]</scope>
    <source>
        <strain evidence="5 6">DSM 28796</strain>
    </source>
</reference>
<dbReference type="InterPro" id="IPR055170">
    <property type="entry name" value="GFO_IDH_MocA-like_dom"/>
</dbReference>
<dbReference type="SUPFAM" id="SSF51735">
    <property type="entry name" value="NAD(P)-binding Rossmann-fold domains"/>
    <property type="match status" value="1"/>
</dbReference>
<dbReference type="RefSeq" id="WP_184323919.1">
    <property type="nucleotide sequence ID" value="NZ_JACHLZ010000001.1"/>
</dbReference>
<evidence type="ECO:0000256" key="2">
    <source>
        <dbReference type="ARBA" id="ARBA00023027"/>
    </source>
</evidence>
<feature type="domain" description="GFO/IDH/MocA-like oxidoreductase" evidence="4">
    <location>
        <begin position="135"/>
        <end position="270"/>
    </location>
</feature>
<dbReference type="Gene3D" id="3.30.360.10">
    <property type="entry name" value="Dihydrodipicolinate Reductase, domain 2"/>
    <property type="match status" value="1"/>
</dbReference>
<accession>A0A841A8L2</accession>